<dbReference type="Pfam" id="PF04193">
    <property type="entry name" value="PQ-loop"/>
    <property type="match status" value="1"/>
</dbReference>
<dbReference type="GO" id="GO:0005768">
    <property type="term" value="C:endosome"/>
    <property type="evidence" value="ECO:0007669"/>
    <property type="project" value="TreeGrafter"/>
</dbReference>
<keyword evidence="2 5" id="KW-0812">Transmembrane</keyword>
<dbReference type="InterPro" id="IPR006603">
    <property type="entry name" value="PQ-loop_rpt"/>
</dbReference>
<feature type="transmembrane region" description="Helical" evidence="5">
    <location>
        <begin position="66"/>
        <end position="87"/>
    </location>
</feature>
<name>A0AA39U8K6_9LECA</name>
<evidence type="ECO:0008006" key="8">
    <source>
        <dbReference type="Google" id="ProtNLM"/>
    </source>
</evidence>
<keyword evidence="4 5" id="KW-0472">Membrane</keyword>
<keyword evidence="3 5" id="KW-1133">Transmembrane helix</keyword>
<evidence type="ECO:0000256" key="4">
    <source>
        <dbReference type="ARBA" id="ARBA00023136"/>
    </source>
</evidence>
<dbReference type="GO" id="GO:0005829">
    <property type="term" value="C:cytosol"/>
    <property type="evidence" value="ECO:0007669"/>
    <property type="project" value="GOC"/>
</dbReference>
<comment type="caution">
    <text evidence="6">The sequence shown here is derived from an EMBL/GenBank/DDBJ whole genome shotgun (WGS) entry which is preliminary data.</text>
</comment>
<gene>
    <name evidence="6" type="ORF">JMJ35_006908</name>
</gene>
<dbReference type="GO" id="GO:0005802">
    <property type="term" value="C:trans-Golgi network"/>
    <property type="evidence" value="ECO:0007669"/>
    <property type="project" value="TreeGrafter"/>
</dbReference>
<dbReference type="Gene3D" id="1.20.1280.290">
    <property type="match status" value="1"/>
</dbReference>
<dbReference type="GO" id="GO:0042147">
    <property type="term" value="P:retrograde transport, endosome to Golgi"/>
    <property type="evidence" value="ECO:0007669"/>
    <property type="project" value="TreeGrafter"/>
</dbReference>
<comment type="subcellular location">
    <subcellularLocation>
        <location evidence="1">Membrane</location>
        <topology evidence="1">Multi-pass membrane protein</topology>
    </subcellularLocation>
</comment>
<evidence type="ECO:0000313" key="6">
    <source>
        <dbReference type="EMBL" id="KAK0510476.1"/>
    </source>
</evidence>
<dbReference type="InterPro" id="IPR052241">
    <property type="entry name" value="SLC66/Scramblase_ANY1"/>
</dbReference>
<proteinExistence type="predicted"/>
<evidence type="ECO:0000256" key="5">
    <source>
        <dbReference type="SAM" id="Phobius"/>
    </source>
</evidence>
<evidence type="ECO:0000256" key="2">
    <source>
        <dbReference type="ARBA" id="ARBA00022692"/>
    </source>
</evidence>
<reference evidence="6" key="1">
    <citation type="submission" date="2023-03" db="EMBL/GenBank/DDBJ databases">
        <title>Complete genome of Cladonia borealis.</title>
        <authorList>
            <person name="Park H."/>
        </authorList>
    </citation>
    <scope>NUCLEOTIDE SEQUENCE</scope>
    <source>
        <strain evidence="6">ANT050790</strain>
    </source>
</reference>
<evidence type="ECO:0000256" key="3">
    <source>
        <dbReference type="ARBA" id="ARBA00022989"/>
    </source>
</evidence>
<dbReference type="GO" id="GO:0016020">
    <property type="term" value="C:membrane"/>
    <property type="evidence" value="ECO:0007669"/>
    <property type="project" value="UniProtKB-SubCell"/>
</dbReference>
<organism evidence="6 7">
    <name type="scientific">Cladonia borealis</name>
    <dbReference type="NCBI Taxonomy" id="184061"/>
    <lineage>
        <taxon>Eukaryota</taxon>
        <taxon>Fungi</taxon>
        <taxon>Dikarya</taxon>
        <taxon>Ascomycota</taxon>
        <taxon>Pezizomycotina</taxon>
        <taxon>Lecanoromycetes</taxon>
        <taxon>OSLEUM clade</taxon>
        <taxon>Lecanoromycetidae</taxon>
        <taxon>Lecanorales</taxon>
        <taxon>Lecanorineae</taxon>
        <taxon>Cladoniaceae</taxon>
        <taxon>Cladonia</taxon>
    </lineage>
</organism>
<accession>A0AA39U8K6</accession>
<feature type="transmembrane region" description="Helical" evidence="5">
    <location>
        <begin position="39"/>
        <end position="59"/>
    </location>
</feature>
<dbReference type="AlphaFoldDB" id="A0AA39U8K6"/>
<dbReference type="Proteomes" id="UP001166286">
    <property type="component" value="Unassembled WGS sequence"/>
</dbReference>
<evidence type="ECO:0000313" key="7">
    <source>
        <dbReference type="Proteomes" id="UP001166286"/>
    </source>
</evidence>
<feature type="transmembrane region" description="Helical" evidence="5">
    <location>
        <begin position="118"/>
        <end position="136"/>
    </location>
</feature>
<dbReference type="PANTHER" id="PTHR14856">
    <property type="entry name" value="PQ-LOOP REPEAT-CONTAINING PROTEIN 1-LIKE PROTEIN"/>
    <property type="match status" value="1"/>
</dbReference>
<dbReference type="GO" id="GO:0045332">
    <property type="term" value="P:phospholipid translocation"/>
    <property type="evidence" value="ECO:0007669"/>
    <property type="project" value="TreeGrafter"/>
</dbReference>
<keyword evidence="7" id="KW-1185">Reference proteome</keyword>
<dbReference type="EMBL" id="JAFEKC020000015">
    <property type="protein sequence ID" value="KAK0510476.1"/>
    <property type="molecule type" value="Genomic_DNA"/>
</dbReference>
<evidence type="ECO:0000256" key="1">
    <source>
        <dbReference type="ARBA" id="ARBA00004141"/>
    </source>
</evidence>
<protein>
    <recommendedName>
        <fullName evidence="8">PQ loop repeat protein</fullName>
    </recommendedName>
</protein>
<sequence>MGLIGMLVASLAPLFLILSPLTSYTDQILSINRTRTSAGFSLDIPFIMLTASILKIFYWPGARYDLSLLIQAIIMVAVQCVLLKVALDNRPPWRGEGPFKGVDHGRPWNFWRWRSQRLYWEYLLGLTLTLLALHTFFRPTRSSLYNDFIGYLGLAIEAILPLPQILANQRAQSCKGFRVSVLANWLLGDAMKMGFFFSSEPGKVPWAFKLSGIFQACCDVILGVQYWLYGEGQDDRDRRSGLEKDG</sequence>
<dbReference type="PANTHER" id="PTHR14856:SF9">
    <property type="entry name" value="PQ-LOOP REPEAT-CONTAINING PROTEIN 1"/>
    <property type="match status" value="1"/>
</dbReference>